<dbReference type="InterPro" id="IPR006935">
    <property type="entry name" value="Helicase/UvrB_N"/>
</dbReference>
<evidence type="ECO:0000256" key="1">
    <source>
        <dbReference type="ARBA" id="ARBA00022741"/>
    </source>
</evidence>
<evidence type="ECO:0000256" key="2">
    <source>
        <dbReference type="ARBA" id="ARBA00022801"/>
    </source>
</evidence>
<keyword evidence="1" id="KW-0547">Nucleotide-binding</keyword>
<keyword evidence="3 7" id="KW-0347">Helicase</keyword>
<dbReference type="Pfam" id="PF04851">
    <property type="entry name" value="ResIII"/>
    <property type="match status" value="1"/>
</dbReference>
<dbReference type="Pfam" id="PF21210">
    <property type="entry name" value="RNA_helicase_helical"/>
    <property type="match status" value="1"/>
</dbReference>
<dbReference type="CDD" id="cd12089">
    <property type="entry name" value="Hef_ID"/>
    <property type="match status" value="1"/>
</dbReference>
<feature type="domain" description="Helicase ATP-binding" evidence="5">
    <location>
        <begin position="17"/>
        <end position="182"/>
    </location>
</feature>
<evidence type="ECO:0000256" key="4">
    <source>
        <dbReference type="ARBA" id="ARBA00022840"/>
    </source>
</evidence>
<organism evidence="7 8">
    <name type="scientific">Candidatus Parvarchaeum acidophilus ARMAN-5</name>
    <dbReference type="NCBI Taxonomy" id="662762"/>
    <lineage>
        <taxon>Archaea</taxon>
        <taxon>Candidatus Parvarchaeota</taxon>
        <taxon>Candidatus Parvarchaeum</taxon>
    </lineage>
</organism>
<dbReference type="Proteomes" id="UP000009376">
    <property type="component" value="Unassembled WGS sequence"/>
</dbReference>
<dbReference type="PROSITE" id="PS51194">
    <property type="entry name" value="HELICASE_CTER"/>
    <property type="match status" value="1"/>
</dbReference>
<dbReference type="Gene3D" id="1.20.1320.20">
    <property type="entry name" value="hef helicase domain"/>
    <property type="match status" value="1"/>
</dbReference>
<dbReference type="PROSITE" id="PS51192">
    <property type="entry name" value="HELICASE_ATP_BIND_1"/>
    <property type="match status" value="1"/>
</dbReference>
<evidence type="ECO:0000313" key="8">
    <source>
        <dbReference type="Proteomes" id="UP000009376"/>
    </source>
</evidence>
<gene>
    <name evidence="7" type="ORF">BJBARM5_0307</name>
</gene>
<keyword evidence="2" id="KW-0378">Hydrolase</keyword>
<evidence type="ECO:0000259" key="5">
    <source>
        <dbReference type="PROSITE" id="PS51192"/>
    </source>
</evidence>
<evidence type="ECO:0000256" key="3">
    <source>
        <dbReference type="ARBA" id="ARBA00022806"/>
    </source>
</evidence>
<dbReference type="GO" id="GO:0005524">
    <property type="term" value="F:ATP binding"/>
    <property type="evidence" value="ECO:0007669"/>
    <property type="project" value="UniProtKB-KW"/>
</dbReference>
<dbReference type="SMART" id="SM00490">
    <property type="entry name" value="HELICc"/>
    <property type="match status" value="1"/>
</dbReference>
<dbReference type="GO" id="GO:0016787">
    <property type="term" value="F:hydrolase activity"/>
    <property type="evidence" value="ECO:0007669"/>
    <property type="project" value="UniProtKB-KW"/>
</dbReference>
<evidence type="ECO:0000259" key="6">
    <source>
        <dbReference type="PROSITE" id="PS51194"/>
    </source>
</evidence>
<sequence>MTFFTKKIDDREYQKNIFETCKSGNTLVVLPTGLGKTIISAMLADYRLEKYPNSKVLFLAPTKPLINQHMKTFSNIMDIKIGTASGSVSSKKRSEMYLENQLIFATPQTIENDIKNEVIDFSSFSLLIVDEAHHTVGNYSYVKIAKDYTTGSAHPLILGLTASPASEREKIRTICNNLGITNVEIRSEEDPDVSPYIENKEVEVITVNMPLEIADLSIKVKEMINSAILELQSSGLLKNVQQSRINRVTILLLQKSLQTQMFSGRRSFYLIRGIILTSKLMKLYHAYGLVSTQSLSAFFNFLVKIEKGKAKTDKELVSDPKFLQIKEKTEDLLKKGIEHPKLEQLVQLLKNNFSEDKKAIIFAQYRDTVDAIYSRISSMENIRPVRFIGQGKGGLSQKEQVNIISDFESGVYNVLVSTSVSEEGMSIRGVDIAVFYETIPSAIRNIQRRGRVGRFAAGKVFILITKGTNDESYYWLSKRREKSMKKIIKNIQENPENIKQDGTLNPFA</sequence>
<dbReference type="AlphaFoldDB" id="D6GV07"/>
<name>D6GV07_PARA5</name>
<reference evidence="7 8" key="1">
    <citation type="journal article" date="2010" name="Proc. Natl. Acad. Sci. U.S.A.">
        <title>Enigmatic, ultrasmall, uncultivated Archaea.</title>
        <authorList>
            <person name="Baker B.J."/>
            <person name="Comolli L.R."/>
            <person name="Dick G.J."/>
            <person name="Hauser L.J."/>
            <person name="Hyatt D."/>
            <person name="Dill B.D."/>
            <person name="Land M.L."/>
            <person name="Verberkmoes N.C."/>
            <person name="Hettich R.L."/>
            <person name="Banfield J.F."/>
        </authorList>
    </citation>
    <scope>NUCLEOTIDE SEQUENCE [LARGE SCALE GENOMIC DNA]</scope>
</reference>
<dbReference type="SMART" id="SM00487">
    <property type="entry name" value="DEXDc"/>
    <property type="match status" value="1"/>
</dbReference>
<dbReference type="GO" id="GO:0003677">
    <property type="term" value="F:DNA binding"/>
    <property type="evidence" value="ECO:0007669"/>
    <property type="project" value="InterPro"/>
</dbReference>
<dbReference type="InterPro" id="IPR014001">
    <property type="entry name" value="Helicase_ATP-bd"/>
</dbReference>
<dbReference type="Pfam" id="PF00271">
    <property type="entry name" value="Helicase_C"/>
    <property type="match status" value="1"/>
</dbReference>
<dbReference type="SUPFAM" id="SSF52540">
    <property type="entry name" value="P-loop containing nucleoside triphosphate hydrolases"/>
    <property type="match status" value="1"/>
</dbReference>
<proteinExistence type="predicted"/>
<dbReference type="InterPro" id="IPR027417">
    <property type="entry name" value="P-loop_NTPase"/>
</dbReference>
<dbReference type="GO" id="GO:0140097">
    <property type="term" value="F:catalytic activity, acting on DNA"/>
    <property type="evidence" value="ECO:0007669"/>
    <property type="project" value="UniProtKB-ARBA"/>
</dbReference>
<dbReference type="Gene3D" id="3.40.50.300">
    <property type="entry name" value="P-loop containing nucleotide triphosphate hydrolases"/>
    <property type="match status" value="2"/>
</dbReference>
<dbReference type="InterPro" id="IPR041755">
    <property type="entry name" value="Hef_ID"/>
</dbReference>
<accession>D6GV07</accession>
<keyword evidence="4" id="KW-0067">ATP-binding</keyword>
<dbReference type="InterPro" id="IPR001650">
    <property type="entry name" value="Helicase_C-like"/>
</dbReference>
<dbReference type="GO" id="GO:0004386">
    <property type="term" value="F:helicase activity"/>
    <property type="evidence" value="ECO:0007669"/>
    <property type="project" value="UniProtKB-KW"/>
</dbReference>
<dbReference type="PANTHER" id="PTHR14025">
    <property type="entry name" value="FANCONI ANEMIA GROUP M FANCM FAMILY MEMBER"/>
    <property type="match status" value="1"/>
</dbReference>
<evidence type="ECO:0000313" key="7">
    <source>
        <dbReference type="EMBL" id="EFD92934.1"/>
    </source>
</evidence>
<protein>
    <submittedName>
        <fullName evidence="7">DEAD/DEAH box helicase domain protein</fullName>
    </submittedName>
</protein>
<dbReference type="EMBL" id="GG745550">
    <property type="protein sequence ID" value="EFD92934.1"/>
    <property type="molecule type" value="Genomic_DNA"/>
</dbReference>
<feature type="domain" description="Helicase C-terminal" evidence="6">
    <location>
        <begin position="341"/>
        <end position="502"/>
    </location>
</feature>
<dbReference type="PANTHER" id="PTHR14025:SF20">
    <property type="entry name" value="FANCONI ANEMIA GROUP M PROTEIN"/>
    <property type="match status" value="1"/>
</dbReference>